<evidence type="ECO:0000313" key="14">
    <source>
        <dbReference type="Proteomes" id="UP000229378"/>
    </source>
</evidence>
<organism evidence="13 14">
    <name type="scientific">Yersinia bercovieri</name>
    <dbReference type="NCBI Taxonomy" id="634"/>
    <lineage>
        <taxon>Bacteria</taxon>
        <taxon>Pseudomonadati</taxon>
        <taxon>Pseudomonadota</taxon>
        <taxon>Gammaproteobacteria</taxon>
        <taxon>Enterobacterales</taxon>
        <taxon>Yersiniaceae</taxon>
        <taxon>Yersinia</taxon>
    </lineage>
</organism>
<evidence type="ECO:0000259" key="12">
    <source>
        <dbReference type="PROSITE" id="PS50990"/>
    </source>
</evidence>
<evidence type="ECO:0000313" key="13">
    <source>
        <dbReference type="EMBL" id="PHZ26286.1"/>
    </source>
</evidence>
<dbReference type="CDD" id="cd18567">
    <property type="entry name" value="ABC_6TM_CvaB_RaxB_like"/>
    <property type="match status" value="1"/>
</dbReference>
<evidence type="ECO:0000256" key="4">
    <source>
        <dbReference type="ARBA" id="ARBA00022692"/>
    </source>
</evidence>
<dbReference type="InterPro" id="IPR039421">
    <property type="entry name" value="Type_1_exporter"/>
</dbReference>
<dbReference type="Gene3D" id="1.20.1560.10">
    <property type="entry name" value="ABC transporter type 1, transmembrane domain"/>
    <property type="match status" value="1"/>
</dbReference>
<dbReference type="InterPro" id="IPR005074">
    <property type="entry name" value="Peptidase_C39"/>
</dbReference>
<protein>
    <submittedName>
        <fullName evidence="13">ABC transporter ATP-binding protein</fullName>
    </submittedName>
</protein>
<keyword evidence="5" id="KW-0547">Nucleotide-binding</keyword>
<proteinExistence type="predicted"/>
<evidence type="ECO:0000259" key="11">
    <source>
        <dbReference type="PROSITE" id="PS50929"/>
    </source>
</evidence>
<dbReference type="PANTHER" id="PTHR24221:SF606">
    <property type="entry name" value="COLICIN V SECRETION-PROCESSING ATP-BINDING PROTEIN"/>
    <property type="match status" value="1"/>
</dbReference>
<keyword evidence="4 9" id="KW-0812">Transmembrane</keyword>
<dbReference type="PROSITE" id="PS50893">
    <property type="entry name" value="ABC_TRANSPORTER_2"/>
    <property type="match status" value="1"/>
</dbReference>
<dbReference type="InterPro" id="IPR027417">
    <property type="entry name" value="P-loop_NTPase"/>
</dbReference>
<dbReference type="GO" id="GO:0005524">
    <property type="term" value="F:ATP binding"/>
    <property type="evidence" value="ECO:0007669"/>
    <property type="project" value="UniProtKB-KW"/>
</dbReference>
<dbReference type="EMBL" id="PEHN01000023">
    <property type="protein sequence ID" value="PHZ26286.1"/>
    <property type="molecule type" value="Genomic_DNA"/>
</dbReference>
<dbReference type="InterPro" id="IPR036640">
    <property type="entry name" value="ABC1_TM_sf"/>
</dbReference>
<dbReference type="Gene3D" id="3.90.70.10">
    <property type="entry name" value="Cysteine proteinases"/>
    <property type="match status" value="1"/>
</dbReference>
<evidence type="ECO:0000259" key="10">
    <source>
        <dbReference type="PROSITE" id="PS50893"/>
    </source>
</evidence>
<feature type="domain" description="ABC transmembrane type-1" evidence="11">
    <location>
        <begin position="175"/>
        <end position="454"/>
    </location>
</feature>
<feature type="domain" description="ABC transporter" evidence="10">
    <location>
        <begin position="489"/>
        <end position="718"/>
    </location>
</feature>
<dbReference type="PANTHER" id="PTHR24221">
    <property type="entry name" value="ATP-BINDING CASSETTE SUB-FAMILY B"/>
    <property type="match status" value="1"/>
</dbReference>
<sequence>MIASTMKGYFEALRQRLPVVMQTEATECGLACMAMVAGYYGLNIDLQALRKHYQVSLKGMSLRDLIVLADRLSLGSRPVRADLDAVPQLKTPCILHWSFNHFVVLKKFSRHGAIIHDPAKGERRISITELSQHFTGIALEIWPNQRFQRRTEKQVIRLLDMFKNVSGLSRALAHVLALSFAIELLTMAVPMAIQFTVDMALRSGDINLVTLIVWGIVALLIFRALLSLVRSWTLMSVKYSLGLQWSSGLFSHLLRLPASYFEKRHIGDVSSRFNSLSVVQDAFTAEMVASLLDIVVVIGLLFLMSVYNGYLTAAVVSLSCIYATIKFCLFRAYRSANLEAIAHEAKQHSHFLETVRGINGVKIFNLAERRRSDWLNLVVDEANAKIYLFKIDLATQTVGLLLIGISSAMVLWLGAKLIDVGTMTTGMLFAFLIYSDMYITRTISVVDSIIKLRLIDMHSERLSEVALTPPESDEGEMNLVMPTPLAGTIDVKELSYRYGDGEPAVFENISLSIKAGESIAIVGPSGCGKSTLLKTMGGLAPQESGTILLDGIDVRRLGLEAYRKHIAYVLQEDRLFAGSLLDNISSFDIHPDSEWVFECARLASIHSEIEAMPMKYETMVGDMGSALSGGQRQRISLARALYKRPRILFLDEATSDLDIDNEARINDSIRALKITRIFVAHRPSMIAMADRVFDLSTNTEKEKETPHALFTERKHHVIE</sequence>
<keyword evidence="7 9" id="KW-1133">Transmembrane helix</keyword>
<name>A0A2G4U0I0_YERBE</name>
<evidence type="ECO:0000256" key="5">
    <source>
        <dbReference type="ARBA" id="ARBA00022741"/>
    </source>
</evidence>
<dbReference type="InterPro" id="IPR011527">
    <property type="entry name" value="ABC1_TM_dom"/>
</dbReference>
<feature type="transmembrane region" description="Helical" evidence="9">
    <location>
        <begin position="420"/>
        <end position="439"/>
    </location>
</feature>
<evidence type="ECO:0000256" key="7">
    <source>
        <dbReference type="ARBA" id="ARBA00022989"/>
    </source>
</evidence>
<dbReference type="Pfam" id="PF03412">
    <property type="entry name" value="Peptidase_C39"/>
    <property type="match status" value="1"/>
</dbReference>
<dbReference type="Proteomes" id="UP000229378">
    <property type="component" value="Unassembled WGS sequence"/>
</dbReference>
<dbReference type="SUPFAM" id="SSF52540">
    <property type="entry name" value="P-loop containing nucleoside triphosphate hydrolases"/>
    <property type="match status" value="1"/>
</dbReference>
<dbReference type="GO" id="GO:0006508">
    <property type="term" value="P:proteolysis"/>
    <property type="evidence" value="ECO:0007669"/>
    <property type="project" value="InterPro"/>
</dbReference>
<dbReference type="SMART" id="SM00382">
    <property type="entry name" value="AAA"/>
    <property type="match status" value="1"/>
</dbReference>
<keyword evidence="8 9" id="KW-0472">Membrane</keyword>
<dbReference type="GO" id="GO:0005886">
    <property type="term" value="C:plasma membrane"/>
    <property type="evidence" value="ECO:0007669"/>
    <property type="project" value="UniProtKB-SubCell"/>
</dbReference>
<keyword evidence="2" id="KW-0813">Transport</keyword>
<dbReference type="SUPFAM" id="SSF90123">
    <property type="entry name" value="ABC transporter transmembrane region"/>
    <property type="match status" value="1"/>
</dbReference>
<feature type="transmembrane region" description="Helical" evidence="9">
    <location>
        <begin position="393"/>
        <end position="414"/>
    </location>
</feature>
<dbReference type="Gene3D" id="3.40.50.300">
    <property type="entry name" value="P-loop containing nucleotide triphosphate hydrolases"/>
    <property type="match status" value="1"/>
</dbReference>
<feature type="transmembrane region" description="Helical" evidence="9">
    <location>
        <begin position="171"/>
        <end position="194"/>
    </location>
</feature>
<dbReference type="CDD" id="cd02419">
    <property type="entry name" value="Peptidase_C39C"/>
    <property type="match status" value="1"/>
</dbReference>
<dbReference type="InterPro" id="IPR003593">
    <property type="entry name" value="AAA+_ATPase"/>
</dbReference>
<comment type="caution">
    <text evidence="13">The sequence shown here is derived from an EMBL/GenBank/DDBJ whole genome shotgun (WGS) entry which is preliminary data.</text>
</comment>
<feature type="domain" description="Peptidase C39" evidence="12">
    <location>
        <begin position="22"/>
        <end position="141"/>
    </location>
</feature>
<evidence type="ECO:0000256" key="1">
    <source>
        <dbReference type="ARBA" id="ARBA00004651"/>
    </source>
</evidence>
<dbReference type="GO" id="GO:0034040">
    <property type="term" value="F:ATPase-coupled lipid transmembrane transporter activity"/>
    <property type="evidence" value="ECO:0007669"/>
    <property type="project" value="TreeGrafter"/>
</dbReference>
<dbReference type="PROSITE" id="PS50990">
    <property type="entry name" value="PEPTIDASE_C39"/>
    <property type="match status" value="1"/>
</dbReference>
<dbReference type="PROSITE" id="PS00211">
    <property type="entry name" value="ABC_TRANSPORTER_1"/>
    <property type="match status" value="1"/>
</dbReference>
<gene>
    <name evidence="13" type="ORF">CS533_17235</name>
</gene>
<evidence type="ECO:0000256" key="2">
    <source>
        <dbReference type="ARBA" id="ARBA00022448"/>
    </source>
</evidence>
<comment type="subcellular location">
    <subcellularLocation>
        <location evidence="1">Cell membrane</location>
        <topology evidence="1">Multi-pass membrane protein</topology>
    </subcellularLocation>
</comment>
<dbReference type="GO" id="GO:0140359">
    <property type="term" value="F:ABC-type transporter activity"/>
    <property type="evidence" value="ECO:0007669"/>
    <property type="project" value="InterPro"/>
</dbReference>
<dbReference type="AlphaFoldDB" id="A0A2G4U0I0"/>
<evidence type="ECO:0000256" key="8">
    <source>
        <dbReference type="ARBA" id="ARBA00023136"/>
    </source>
</evidence>
<dbReference type="GO" id="GO:0008234">
    <property type="term" value="F:cysteine-type peptidase activity"/>
    <property type="evidence" value="ECO:0007669"/>
    <property type="project" value="InterPro"/>
</dbReference>
<evidence type="ECO:0000256" key="3">
    <source>
        <dbReference type="ARBA" id="ARBA00022475"/>
    </source>
</evidence>
<keyword evidence="3" id="KW-1003">Cell membrane</keyword>
<accession>A0A2G4U0I0</accession>
<dbReference type="InterPro" id="IPR033838">
    <property type="entry name" value="CvaB_peptidase"/>
</dbReference>
<evidence type="ECO:0000256" key="6">
    <source>
        <dbReference type="ARBA" id="ARBA00022840"/>
    </source>
</evidence>
<keyword evidence="6 13" id="KW-0067">ATP-binding</keyword>
<dbReference type="InterPro" id="IPR003439">
    <property type="entry name" value="ABC_transporter-like_ATP-bd"/>
</dbReference>
<reference evidence="13 14" key="1">
    <citation type="submission" date="2017-10" db="EMBL/GenBank/DDBJ databases">
        <authorList>
            <person name="Banno H."/>
            <person name="Chua N.-H."/>
        </authorList>
    </citation>
    <scope>NUCLEOTIDE SEQUENCE [LARGE SCALE GENOMIC DNA]</scope>
    <source>
        <strain evidence="13 14">SCPM-O-B-7607</strain>
    </source>
</reference>
<dbReference type="Pfam" id="PF00005">
    <property type="entry name" value="ABC_tran"/>
    <property type="match status" value="1"/>
</dbReference>
<dbReference type="FunFam" id="3.40.50.300:FF:000299">
    <property type="entry name" value="ABC transporter ATP-binding protein/permease"/>
    <property type="match status" value="1"/>
</dbReference>
<dbReference type="GO" id="GO:0016887">
    <property type="term" value="F:ATP hydrolysis activity"/>
    <property type="evidence" value="ECO:0007669"/>
    <property type="project" value="InterPro"/>
</dbReference>
<dbReference type="PROSITE" id="PS50929">
    <property type="entry name" value="ABC_TM1F"/>
    <property type="match status" value="1"/>
</dbReference>
<dbReference type="InterPro" id="IPR017871">
    <property type="entry name" value="ABC_transporter-like_CS"/>
</dbReference>
<evidence type="ECO:0000256" key="9">
    <source>
        <dbReference type="SAM" id="Phobius"/>
    </source>
</evidence>
<feature type="transmembrane region" description="Helical" evidence="9">
    <location>
        <begin position="206"/>
        <end position="226"/>
    </location>
</feature>
<dbReference type="Pfam" id="PF00664">
    <property type="entry name" value="ABC_membrane"/>
    <property type="match status" value="1"/>
</dbReference>